<keyword evidence="4" id="KW-0863">Zinc-finger</keyword>
<evidence type="ECO:0000259" key="8">
    <source>
        <dbReference type="PROSITE" id="PS00028"/>
    </source>
</evidence>
<dbReference type="SMART" id="SM00355">
    <property type="entry name" value="ZnF_C2H2"/>
    <property type="match status" value="3"/>
</dbReference>
<dbReference type="GO" id="GO:0008270">
    <property type="term" value="F:zinc ion binding"/>
    <property type="evidence" value="ECO:0007669"/>
    <property type="project" value="UniProtKB-KW"/>
</dbReference>
<accession>A0AAE1ZFV2</accession>
<keyword evidence="5" id="KW-0862">Zinc</keyword>
<keyword evidence="3" id="KW-0677">Repeat</keyword>
<dbReference type="PANTHER" id="PTHR46144">
    <property type="entry name" value="ZINC FINGER PROTEIN 385B-LIKE"/>
    <property type="match status" value="1"/>
</dbReference>
<feature type="compositionally biased region" description="Polar residues" evidence="7">
    <location>
        <begin position="120"/>
        <end position="130"/>
    </location>
</feature>
<feature type="region of interest" description="Disordered" evidence="7">
    <location>
        <begin position="108"/>
        <end position="131"/>
    </location>
</feature>
<comment type="subcellular location">
    <subcellularLocation>
        <location evidence="1">Nucleus</location>
    </subcellularLocation>
</comment>
<keyword evidence="10" id="KW-1185">Reference proteome</keyword>
<evidence type="ECO:0000256" key="6">
    <source>
        <dbReference type="ARBA" id="ARBA00023242"/>
    </source>
</evidence>
<dbReference type="Pfam" id="PF12171">
    <property type="entry name" value="zf-C2H2_jaz"/>
    <property type="match status" value="1"/>
</dbReference>
<dbReference type="PANTHER" id="PTHR46144:SF6">
    <property type="entry name" value="C2H2-TYPE DOMAIN-CONTAINING PROTEIN"/>
    <property type="match status" value="1"/>
</dbReference>
<feature type="domain" description="C2H2-type" evidence="8">
    <location>
        <begin position="148"/>
        <end position="170"/>
    </location>
</feature>
<proteinExistence type="predicted"/>
<dbReference type="GO" id="GO:0003676">
    <property type="term" value="F:nucleic acid binding"/>
    <property type="evidence" value="ECO:0007669"/>
    <property type="project" value="InterPro"/>
</dbReference>
<sequence>MQKTFLMTQSITPCTISEVAERLCSSPMDTTKVPSYTSKLQNQTADMCKIEYTQFGEVYICMVCNVRCTGKAPFSQHISGSHHRRNCNNNAFFCSECNANLNSPEQYSSHCRGSKHKRNTLSSSDNSVSEQPVVEHHFNKNTDSPYFCTPCGLICSSKEQLDSHFSGKKHKKQCRKHKAFALNQSPEYVVSAQSNQPIDQPDIFSSMPILLNSAIETSANLCFPKVLPCIRNIMELEGKLSSSNNFSPFLTSLAPCSYQQKTDINGSVSPSHQNNCSPSEFKRFCKHNECVLMRSAQFYEKSLIARVGNP</sequence>
<dbReference type="InterPro" id="IPR036236">
    <property type="entry name" value="Znf_C2H2_sf"/>
</dbReference>
<keyword evidence="2" id="KW-0479">Metal-binding</keyword>
<evidence type="ECO:0000256" key="1">
    <source>
        <dbReference type="ARBA" id="ARBA00004123"/>
    </source>
</evidence>
<evidence type="ECO:0000256" key="3">
    <source>
        <dbReference type="ARBA" id="ARBA00022737"/>
    </source>
</evidence>
<dbReference type="SMART" id="SM00451">
    <property type="entry name" value="ZnF_U1"/>
    <property type="match status" value="3"/>
</dbReference>
<dbReference type="GO" id="GO:0005634">
    <property type="term" value="C:nucleus"/>
    <property type="evidence" value="ECO:0007669"/>
    <property type="project" value="UniProtKB-SubCell"/>
</dbReference>
<name>A0AAE1ZFV2_SCHME</name>
<organism evidence="9 10">
    <name type="scientific">Schistosoma mekongi</name>
    <name type="common">Parasitic worm</name>
    <dbReference type="NCBI Taxonomy" id="38744"/>
    <lineage>
        <taxon>Eukaryota</taxon>
        <taxon>Metazoa</taxon>
        <taxon>Spiralia</taxon>
        <taxon>Lophotrochozoa</taxon>
        <taxon>Platyhelminthes</taxon>
        <taxon>Trematoda</taxon>
        <taxon>Digenea</taxon>
        <taxon>Strigeidida</taxon>
        <taxon>Schistosomatoidea</taxon>
        <taxon>Schistosomatidae</taxon>
        <taxon>Schistosoma</taxon>
    </lineage>
</organism>
<feature type="domain" description="C2H2-type" evidence="8">
    <location>
        <begin position="94"/>
        <end position="116"/>
    </location>
</feature>
<dbReference type="AlphaFoldDB" id="A0AAE1ZFV2"/>
<protein>
    <recommendedName>
        <fullName evidence="8">C2H2-type domain-containing protein</fullName>
    </recommendedName>
</protein>
<gene>
    <name evidence="9" type="ORF">MN116_003982</name>
</gene>
<evidence type="ECO:0000256" key="5">
    <source>
        <dbReference type="ARBA" id="ARBA00022833"/>
    </source>
</evidence>
<evidence type="ECO:0000256" key="2">
    <source>
        <dbReference type="ARBA" id="ARBA00022723"/>
    </source>
</evidence>
<dbReference type="InterPro" id="IPR003604">
    <property type="entry name" value="Matrin/U1-like-C_Znf_C2H2"/>
</dbReference>
<evidence type="ECO:0000313" key="9">
    <source>
        <dbReference type="EMBL" id="KAK4472759.1"/>
    </source>
</evidence>
<dbReference type="Gene3D" id="3.30.160.60">
    <property type="entry name" value="Classic Zinc Finger"/>
    <property type="match status" value="3"/>
</dbReference>
<dbReference type="InterPro" id="IPR013087">
    <property type="entry name" value="Znf_C2H2_type"/>
</dbReference>
<reference evidence="9" key="2">
    <citation type="journal article" date="2023" name="Infect Dis Poverty">
        <title>Chromosome-scale genome of the human blood fluke Schistosoma mekongi and its implications for public health.</title>
        <authorList>
            <person name="Zhou M."/>
            <person name="Xu L."/>
            <person name="Xu D."/>
            <person name="Chen W."/>
            <person name="Khan J."/>
            <person name="Hu Y."/>
            <person name="Huang H."/>
            <person name="Wei H."/>
            <person name="Zhang Y."/>
            <person name="Chusongsang P."/>
            <person name="Tanasarnprasert K."/>
            <person name="Hu X."/>
            <person name="Limpanont Y."/>
            <person name="Lv Z."/>
        </authorList>
    </citation>
    <scope>NUCLEOTIDE SEQUENCE</scope>
    <source>
        <strain evidence="9">LV_2022a</strain>
    </source>
</reference>
<evidence type="ECO:0000256" key="7">
    <source>
        <dbReference type="SAM" id="MobiDB-lite"/>
    </source>
</evidence>
<reference evidence="9" key="1">
    <citation type="submission" date="2022-04" db="EMBL/GenBank/DDBJ databases">
        <authorList>
            <person name="Xu L."/>
            <person name="Lv Z."/>
        </authorList>
    </citation>
    <scope>NUCLEOTIDE SEQUENCE</scope>
    <source>
        <strain evidence="9">LV_2022a</strain>
    </source>
</reference>
<dbReference type="PROSITE" id="PS00028">
    <property type="entry name" value="ZINC_FINGER_C2H2_1"/>
    <property type="match status" value="2"/>
</dbReference>
<comment type="caution">
    <text evidence="9">The sequence shown here is derived from an EMBL/GenBank/DDBJ whole genome shotgun (WGS) entry which is preliminary data.</text>
</comment>
<dbReference type="InterPro" id="IPR051868">
    <property type="entry name" value="ZN346_ZMAT4"/>
</dbReference>
<dbReference type="InterPro" id="IPR022755">
    <property type="entry name" value="Znf_C2H2_jaz"/>
</dbReference>
<keyword evidence="6" id="KW-0539">Nucleus</keyword>
<dbReference type="Pfam" id="PF12874">
    <property type="entry name" value="zf-met"/>
    <property type="match status" value="2"/>
</dbReference>
<dbReference type="EMBL" id="JALJAT010000002">
    <property type="protein sequence ID" value="KAK4472759.1"/>
    <property type="molecule type" value="Genomic_DNA"/>
</dbReference>
<dbReference type="SUPFAM" id="SSF57667">
    <property type="entry name" value="beta-beta-alpha zinc fingers"/>
    <property type="match status" value="3"/>
</dbReference>
<evidence type="ECO:0000313" key="10">
    <source>
        <dbReference type="Proteomes" id="UP001292079"/>
    </source>
</evidence>
<dbReference type="Proteomes" id="UP001292079">
    <property type="component" value="Unassembled WGS sequence"/>
</dbReference>
<evidence type="ECO:0000256" key="4">
    <source>
        <dbReference type="ARBA" id="ARBA00022771"/>
    </source>
</evidence>